<evidence type="ECO:0000256" key="1">
    <source>
        <dbReference type="ARBA" id="ARBA00022617"/>
    </source>
</evidence>
<dbReference type="PROSITE" id="PS00191">
    <property type="entry name" value="CYTOCHROME_B5_1"/>
    <property type="match status" value="1"/>
</dbReference>
<dbReference type="InterPro" id="IPR036400">
    <property type="entry name" value="Cyt_B5-like_heme/steroid_sf"/>
</dbReference>
<reference evidence="7 8" key="1">
    <citation type="submission" date="2023-01" db="EMBL/GenBank/DDBJ databases">
        <title>Analysis of 21 Apiospora genomes using comparative genomics revels a genus with tremendous synthesis potential of carbohydrate active enzymes and secondary metabolites.</title>
        <authorList>
            <person name="Sorensen T."/>
        </authorList>
    </citation>
    <scope>NUCLEOTIDE SEQUENCE [LARGE SCALE GENOMIC DNA]</scope>
    <source>
        <strain evidence="7 8">CBS 24483</strain>
    </source>
</reference>
<evidence type="ECO:0000256" key="3">
    <source>
        <dbReference type="ARBA" id="ARBA00023004"/>
    </source>
</evidence>
<comment type="similarity">
    <text evidence="4 5">Belongs to the cytochrome b5 family.</text>
</comment>
<evidence type="ECO:0000256" key="5">
    <source>
        <dbReference type="RuleBase" id="RU362121"/>
    </source>
</evidence>
<dbReference type="PROSITE" id="PS50255">
    <property type="entry name" value="CYTOCHROME_B5_2"/>
    <property type="match status" value="1"/>
</dbReference>
<comment type="caution">
    <text evidence="7">The sequence shown here is derived from an EMBL/GenBank/DDBJ whole genome shotgun (WGS) entry which is preliminary data.</text>
</comment>
<name>A0ABR1QDK2_9PEZI</name>
<dbReference type="PRINTS" id="PR00363">
    <property type="entry name" value="CYTOCHROMEB5"/>
</dbReference>
<accession>A0ABR1QDK2</accession>
<dbReference type="EMBL" id="JAQQWE010000005">
    <property type="protein sequence ID" value="KAK7952047.1"/>
    <property type="molecule type" value="Genomic_DNA"/>
</dbReference>
<dbReference type="GeneID" id="92077059"/>
<dbReference type="Proteomes" id="UP001391051">
    <property type="component" value="Unassembled WGS sequence"/>
</dbReference>
<evidence type="ECO:0000256" key="4">
    <source>
        <dbReference type="ARBA" id="ARBA00038168"/>
    </source>
</evidence>
<keyword evidence="3 5" id="KW-0408">Iron</keyword>
<evidence type="ECO:0000259" key="6">
    <source>
        <dbReference type="PROSITE" id="PS50255"/>
    </source>
</evidence>
<evidence type="ECO:0000256" key="2">
    <source>
        <dbReference type="ARBA" id="ARBA00022723"/>
    </source>
</evidence>
<dbReference type="SMART" id="SM01117">
    <property type="entry name" value="Cyt-b5"/>
    <property type="match status" value="1"/>
</dbReference>
<dbReference type="RefSeq" id="XP_066700109.1">
    <property type="nucleotide sequence ID" value="XM_066843997.1"/>
</dbReference>
<dbReference type="InterPro" id="IPR018506">
    <property type="entry name" value="Cyt_B5_heme-BS"/>
</dbReference>
<keyword evidence="8" id="KW-1185">Reference proteome</keyword>
<gene>
    <name evidence="7" type="ORF">PG986_007775</name>
</gene>
<keyword evidence="1 5" id="KW-0349">Heme</keyword>
<feature type="domain" description="Cytochrome b5 heme-binding" evidence="6">
    <location>
        <begin position="2"/>
        <end position="79"/>
    </location>
</feature>
<evidence type="ECO:0000313" key="8">
    <source>
        <dbReference type="Proteomes" id="UP001391051"/>
    </source>
</evidence>
<dbReference type="PANTHER" id="PTHR19359:SF14">
    <property type="entry name" value="CYTOCHROME B5 A"/>
    <property type="match status" value="1"/>
</dbReference>
<proteinExistence type="inferred from homology"/>
<sequence length="84" mass="9592">MSQTFTKKDVAAHKTDEQGIWIIVDDGVYDVTKFIDEHPGGSKILKRMAGKDSTKQFWKYHGKSVMDKYGPRFKIGTVQEEAKL</sequence>
<evidence type="ECO:0000313" key="7">
    <source>
        <dbReference type="EMBL" id="KAK7952047.1"/>
    </source>
</evidence>
<dbReference type="SUPFAM" id="SSF55856">
    <property type="entry name" value="Cytochrome b5-like heme/steroid binding domain"/>
    <property type="match status" value="1"/>
</dbReference>
<dbReference type="Gene3D" id="3.10.120.10">
    <property type="entry name" value="Cytochrome b5-like heme/steroid binding domain"/>
    <property type="match status" value="1"/>
</dbReference>
<dbReference type="InterPro" id="IPR001199">
    <property type="entry name" value="Cyt_B5-like_heme/steroid-bd"/>
</dbReference>
<organism evidence="7 8">
    <name type="scientific">Apiospora aurea</name>
    <dbReference type="NCBI Taxonomy" id="335848"/>
    <lineage>
        <taxon>Eukaryota</taxon>
        <taxon>Fungi</taxon>
        <taxon>Dikarya</taxon>
        <taxon>Ascomycota</taxon>
        <taxon>Pezizomycotina</taxon>
        <taxon>Sordariomycetes</taxon>
        <taxon>Xylariomycetidae</taxon>
        <taxon>Amphisphaeriales</taxon>
        <taxon>Apiosporaceae</taxon>
        <taxon>Apiospora</taxon>
    </lineage>
</organism>
<protein>
    <submittedName>
        <fullName evidence="7">Cytochrome b5</fullName>
    </submittedName>
</protein>
<dbReference type="InterPro" id="IPR050668">
    <property type="entry name" value="Cytochrome_b5"/>
</dbReference>
<dbReference type="Pfam" id="PF00173">
    <property type="entry name" value="Cyt-b5"/>
    <property type="match status" value="1"/>
</dbReference>
<dbReference type="PANTHER" id="PTHR19359">
    <property type="entry name" value="CYTOCHROME B5"/>
    <property type="match status" value="1"/>
</dbReference>
<keyword evidence="2 5" id="KW-0479">Metal-binding</keyword>